<sequence length="313" mass="34190">MRTTNVSARPGPTPTVRMTPSATTLREPADVAMASMSSQSTPRSKRQTRGQDEDSEDLLDPETGTPGIAAAVSAAMAVMGLTRVRLCAFSELKQFHGRDASEKKARAGFNRVKSGSRRDGMTGEAVCALFGELMAGPARQCYLQLSKNRARREAGSDDAGRDRPRCRHLLLLDTGARVSILDTTFTREIGCLIDTDVTQNCVGIRDETYYTVGRTRVKITLARNLVYFMDLWVGDLVGQHAILGMNFMVPAGVRIDTADGTACLLDEVRIQLIGRRPLYGAKMRPISVASPLRIDPGRTRDIPLRPDRAAPLL</sequence>
<keyword evidence="3" id="KW-1185">Reference proteome</keyword>
<feature type="region of interest" description="Disordered" evidence="1">
    <location>
        <begin position="1"/>
        <end position="65"/>
    </location>
</feature>
<dbReference type="SUPFAM" id="SSF50630">
    <property type="entry name" value="Acid proteases"/>
    <property type="match status" value="1"/>
</dbReference>
<evidence type="ECO:0000313" key="2">
    <source>
        <dbReference type="EMBL" id="GMF32482.1"/>
    </source>
</evidence>
<dbReference type="OrthoDB" id="117285at2759"/>
<dbReference type="Gene3D" id="2.40.70.10">
    <property type="entry name" value="Acid Proteases"/>
    <property type="match status" value="1"/>
</dbReference>
<proteinExistence type="predicted"/>
<gene>
    <name evidence="2" type="ORF">Pfra01_000775300</name>
</gene>
<dbReference type="InterPro" id="IPR021109">
    <property type="entry name" value="Peptidase_aspartic_dom_sf"/>
</dbReference>
<accession>A0A9W6X6G8</accession>
<evidence type="ECO:0000256" key="1">
    <source>
        <dbReference type="SAM" id="MobiDB-lite"/>
    </source>
</evidence>
<dbReference type="AlphaFoldDB" id="A0A9W6X6G8"/>
<comment type="caution">
    <text evidence="2">The sequence shown here is derived from an EMBL/GenBank/DDBJ whole genome shotgun (WGS) entry which is preliminary data.</text>
</comment>
<dbReference type="EMBL" id="BSXT01000690">
    <property type="protein sequence ID" value="GMF32482.1"/>
    <property type="molecule type" value="Genomic_DNA"/>
</dbReference>
<dbReference type="Proteomes" id="UP001165121">
    <property type="component" value="Unassembled WGS sequence"/>
</dbReference>
<reference evidence="2" key="1">
    <citation type="submission" date="2023-04" db="EMBL/GenBank/DDBJ databases">
        <title>Phytophthora fragariaefolia NBRC 109709.</title>
        <authorList>
            <person name="Ichikawa N."/>
            <person name="Sato H."/>
            <person name="Tonouchi N."/>
        </authorList>
    </citation>
    <scope>NUCLEOTIDE SEQUENCE</scope>
    <source>
        <strain evidence="2">NBRC 109709</strain>
    </source>
</reference>
<evidence type="ECO:0000313" key="3">
    <source>
        <dbReference type="Proteomes" id="UP001165121"/>
    </source>
</evidence>
<protein>
    <submittedName>
        <fullName evidence="2">Unnamed protein product</fullName>
    </submittedName>
</protein>
<organism evidence="2 3">
    <name type="scientific">Phytophthora fragariaefolia</name>
    <dbReference type="NCBI Taxonomy" id="1490495"/>
    <lineage>
        <taxon>Eukaryota</taxon>
        <taxon>Sar</taxon>
        <taxon>Stramenopiles</taxon>
        <taxon>Oomycota</taxon>
        <taxon>Peronosporomycetes</taxon>
        <taxon>Peronosporales</taxon>
        <taxon>Peronosporaceae</taxon>
        <taxon>Phytophthora</taxon>
    </lineage>
</organism>
<name>A0A9W6X6G8_9STRA</name>